<keyword evidence="10" id="KW-1185">Reference proteome</keyword>
<dbReference type="SUPFAM" id="SSF53098">
    <property type="entry name" value="Ribonuclease H-like"/>
    <property type="match status" value="1"/>
</dbReference>
<dbReference type="InterPro" id="IPR013520">
    <property type="entry name" value="Ribonucl_H"/>
</dbReference>
<dbReference type="Pfam" id="PF00929">
    <property type="entry name" value="RNase_T"/>
    <property type="match status" value="1"/>
</dbReference>
<dbReference type="InterPro" id="IPR036397">
    <property type="entry name" value="RNaseH_sf"/>
</dbReference>
<keyword evidence="5" id="KW-0269">Exonuclease</keyword>
<evidence type="ECO:0000256" key="6">
    <source>
        <dbReference type="ARBA" id="ARBA00023242"/>
    </source>
</evidence>
<name>A0AAE8N0S9_9PEZI</name>
<dbReference type="InterPro" id="IPR012337">
    <property type="entry name" value="RNaseH-like_sf"/>
</dbReference>
<dbReference type="EMBL" id="ONZQ02000010">
    <property type="protein sequence ID" value="SPO04250.1"/>
    <property type="molecule type" value="Genomic_DNA"/>
</dbReference>
<accession>A0AAE8N0S9</accession>
<dbReference type="GO" id="GO:0003676">
    <property type="term" value="F:nucleic acid binding"/>
    <property type="evidence" value="ECO:0007669"/>
    <property type="project" value="InterPro"/>
</dbReference>
<evidence type="ECO:0000256" key="7">
    <source>
        <dbReference type="SAM" id="MobiDB-lite"/>
    </source>
</evidence>
<feature type="compositionally biased region" description="Basic residues" evidence="7">
    <location>
        <begin position="1"/>
        <end position="18"/>
    </location>
</feature>
<evidence type="ECO:0000256" key="2">
    <source>
        <dbReference type="ARBA" id="ARBA00006357"/>
    </source>
</evidence>
<protein>
    <submittedName>
        <fullName evidence="9">Related to ribonuclease H</fullName>
    </submittedName>
</protein>
<comment type="subcellular location">
    <subcellularLocation>
        <location evidence="1">Nucleus</location>
    </subcellularLocation>
</comment>
<feature type="domain" description="Exonuclease" evidence="8">
    <location>
        <begin position="351"/>
        <end position="513"/>
    </location>
</feature>
<feature type="compositionally biased region" description="Low complexity" evidence="7">
    <location>
        <begin position="25"/>
        <end position="46"/>
    </location>
</feature>
<evidence type="ECO:0000256" key="1">
    <source>
        <dbReference type="ARBA" id="ARBA00004123"/>
    </source>
</evidence>
<evidence type="ECO:0000313" key="9">
    <source>
        <dbReference type="EMBL" id="SPO04250.1"/>
    </source>
</evidence>
<proteinExistence type="inferred from homology"/>
<gene>
    <name evidence="9" type="ORF">DNG_06933</name>
</gene>
<dbReference type="InterPro" id="IPR047021">
    <property type="entry name" value="REXO1/3/4-like"/>
</dbReference>
<evidence type="ECO:0000256" key="4">
    <source>
        <dbReference type="ARBA" id="ARBA00022801"/>
    </source>
</evidence>
<keyword evidence="6" id="KW-0539">Nucleus</keyword>
<dbReference type="FunFam" id="3.30.420.10:FF:000019">
    <property type="entry name" value="RNA exonuclease NEF-sp"/>
    <property type="match status" value="1"/>
</dbReference>
<dbReference type="Proteomes" id="UP001187682">
    <property type="component" value="Unassembled WGS sequence"/>
</dbReference>
<evidence type="ECO:0000256" key="3">
    <source>
        <dbReference type="ARBA" id="ARBA00022722"/>
    </source>
</evidence>
<feature type="compositionally biased region" description="Basic residues" evidence="7">
    <location>
        <begin position="105"/>
        <end position="118"/>
    </location>
</feature>
<dbReference type="Gene3D" id="3.30.420.10">
    <property type="entry name" value="Ribonuclease H-like superfamily/Ribonuclease H"/>
    <property type="match status" value="1"/>
</dbReference>
<dbReference type="SMART" id="SM00479">
    <property type="entry name" value="EXOIII"/>
    <property type="match status" value="1"/>
</dbReference>
<feature type="compositionally biased region" description="Low complexity" evidence="7">
    <location>
        <begin position="90"/>
        <end position="99"/>
    </location>
</feature>
<dbReference type="GO" id="GO:0005634">
    <property type="term" value="C:nucleus"/>
    <property type="evidence" value="ECO:0007669"/>
    <property type="project" value="UniProtKB-SubCell"/>
</dbReference>
<sequence length="735" mass="80524">MGKKVKERKKRAAKRKHIASREKAAAGAASVGDTTDAMEASEVSSAEEVDVKIEPTEPQQQQAQQQDPTTSSAERGLKRPTPHDVDPDADGNGADANDGWETVHRSKKAKKLPTKNKKKYPSIDFSNSARLDTTVRVSDLRDLVLYIFADGVAPRWVSVSNRNQIRKIVAVMIPGVEEAMFQSGVDLSTFQQPPIPETTESKLPSGPDDYYPKALDPETLPTALKPLAEMFNRVWPVKTPGDDRYARMHSPLTTFLTAPLPKRANDGNGGVKPAKEPPGFQSERTRITEFLATRDELLDNGYLLHPVLTTEEEAKTYELEPGWVSTRVERLEDAEVPEKDIQEGSLTAGREILSMDCEMVMTGPKEFSLARISIVDWAGDVVLDQLVKPDKPVTDYVTQYSGITKAMLEPVTTTLQDVQSSLLDLIGPRTILIGHSLDSDLKALKLVHPFIVDTSIIYPHPRGPPLKSSLKYLTQKYLNRQIQQGHGATGHSSVEDAKACLDLARQKCEKGKMWGEFEGGGENLFRRLARAGTSYSAHTGAGAGDHVRTTAAVDWGEPSKGPGAGATHALGCQSDEEVTSAVIRAVQGDADGAEIRAGGVDFVWARMRELEALRGWWNKNRAHDGSGPPDLGHLYVDESDPSASPVEVCLRRLVANLARIYEALPPCTALILLSGSGDPREMSRLQGLKARWRQEYNAPGSNWDKLSVKWTDAEEQLLKKAVRRARGGVGFVGVK</sequence>
<dbReference type="AlphaFoldDB" id="A0AAE8N0S9"/>
<keyword evidence="3" id="KW-0540">Nuclease</keyword>
<dbReference type="CDD" id="cd06145">
    <property type="entry name" value="REX1_like"/>
    <property type="match status" value="1"/>
</dbReference>
<organism evidence="9 10">
    <name type="scientific">Cephalotrichum gorgonifer</name>
    <dbReference type="NCBI Taxonomy" id="2041049"/>
    <lineage>
        <taxon>Eukaryota</taxon>
        <taxon>Fungi</taxon>
        <taxon>Dikarya</taxon>
        <taxon>Ascomycota</taxon>
        <taxon>Pezizomycotina</taxon>
        <taxon>Sordariomycetes</taxon>
        <taxon>Hypocreomycetidae</taxon>
        <taxon>Microascales</taxon>
        <taxon>Microascaceae</taxon>
        <taxon>Cephalotrichum</taxon>
    </lineage>
</organism>
<keyword evidence="4" id="KW-0378">Hydrolase</keyword>
<dbReference type="PANTHER" id="PTHR12801:SF115">
    <property type="entry name" value="FI18136P1-RELATED"/>
    <property type="match status" value="1"/>
</dbReference>
<feature type="region of interest" description="Disordered" evidence="7">
    <location>
        <begin position="1"/>
        <end position="118"/>
    </location>
</feature>
<evidence type="ECO:0000313" key="10">
    <source>
        <dbReference type="Proteomes" id="UP001187682"/>
    </source>
</evidence>
<evidence type="ECO:0000259" key="8">
    <source>
        <dbReference type="SMART" id="SM00479"/>
    </source>
</evidence>
<feature type="compositionally biased region" description="Basic and acidic residues" evidence="7">
    <location>
        <begin position="75"/>
        <end position="86"/>
    </location>
</feature>
<comment type="similarity">
    <text evidence="2">Belongs to the REXO1/REXO3 family.</text>
</comment>
<dbReference type="GO" id="GO:0004527">
    <property type="term" value="F:exonuclease activity"/>
    <property type="evidence" value="ECO:0007669"/>
    <property type="project" value="UniProtKB-KW"/>
</dbReference>
<dbReference type="PANTHER" id="PTHR12801">
    <property type="entry name" value="RNA EXONUCLEASE REXO1 / RECO3 FAMILY MEMBER-RELATED"/>
    <property type="match status" value="1"/>
</dbReference>
<dbReference type="InterPro" id="IPR034922">
    <property type="entry name" value="REX1-like_exo"/>
</dbReference>
<reference evidence="9" key="1">
    <citation type="submission" date="2018-03" db="EMBL/GenBank/DDBJ databases">
        <authorList>
            <person name="Guldener U."/>
        </authorList>
    </citation>
    <scope>NUCLEOTIDE SEQUENCE</scope>
</reference>
<comment type="caution">
    <text evidence="9">The sequence shown here is derived from an EMBL/GenBank/DDBJ whole genome shotgun (WGS) entry which is preliminary data.</text>
</comment>
<evidence type="ECO:0000256" key="5">
    <source>
        <dbReference type="ARBA" id="ARBA00022839"/>
    </source>
</evidence>